<name>A0A8X6NQ10_NEPPI</name>
<dbReference type="Proteomes" id="UP000887013">
    <property type="component" value="Unassembled WGS sequence"/>
</dbReference>
<evidence type="ECO:0000313" key="1">
    <source>
        <dbReference type="EMBL" id="GFT25672.1"/>
    </source>
</evidence>
<gene>
    <name evidence="1" type="primary">Nudt9</name>
    <name evidence="1" type="ORF">NPIL_524941</name>
</gene>
<dbReference type="EMBL" id="BMAW01060325">
    <property type="protein sequence ID" value="GFT25672.1"/>
    <property type="molecule type" value="Genomic_DNA"/>
</dbReference>
<sequence length="273" mass="31678">MNLNSRVCNFYPVRRFPVKNHEVSWSEPFPEYEPPNYSAPHLKNASSADPDIFKAKFKWNEVDHGINRRSYDQGKIIKYDVVNGFPLNPKGRTGLTGRGLLDRWGPNHAVDAIVTRSTMMETSVKQVSVKSGDPILQCVLTLRHDCTRWAFPLGFVNQKETCSSAVLRILSEEAINIENQCEEVQKTLKDFFKCKKQVYKGYVDDKRNTDNAWIETTAINFHDENGLYTENIELEPSDNSFDVQWIDMEYSCIFYIPHYEIIRDVLKLHNLNF</sequence>
<dbReference type="PANTHER" id="PTHR13030">
    <property type="entry name" value="NUDIX HYDROLASE"/>
    <property type="match status" value="1"/>
</dbReference>
<dbReference type="Gene3D" id="3.90.79.10">
    <property type="entry name" value="Nucleoside Triphosphate Pyrophosphohydrolase"/>
    <property type="match status" value="1"/>
</dbReference>
<protein>
    <submittedName>
        <fullName evidence="1">ADP-ribose pyrophosphatase, mitochondrial</fullName>
    </submittedName>
</protein>
<dbReference type="InterPro" id="IPR039989">
    <property type="entry name" value="NUDT9"/>
</dbReference>
<dbReference type="SUPFAM" id="SSF55811">
    <property type="entry name" value="Nudix"/>
    <property type="match status" value="1"/>
</dbReference>
<dbReference type="Pfam" id="PF25969">
    <property type="entry name" value="NUDT9_N"/>
    <property type="match status" value="1"/>
</dbReference>
<dbReference type="OrthoDB" id="9972248at2759"/>
<organism evidence="1 2">
    <name type="scientific">Nephila pilipes</name>
    <name type="common">Giant wood spider</name>
    <name type="synonym">Nephila maculata</name>
    <dbReference type="NCBI Taxonomy" id="299642"/>
    <lineage>
        <taxon>Eukaryota</taxon>
        <taxon>Metazoa</taxon>
        <taxon>Ecdysozoa</taxon>
        <taxon>Arthropoda</taxon>
        <taxon>Chelicerata</taxon>
        <taxon>Arachnida</taxon>
        <taxon>Araneae</taxon>
        <taxon>Araneomorphae</taxon>
        <taxon>Entelegynae</taxon>
        <taxon>Araneoidea</taxon>
        <taxon>Nephilidae</taxon>
        <taxon>Nephila</taxon>
    </lineage>
</organism>
<keyword evidence="2" id="KW-1185">Reference proteome</keyword>
<dbReference type="InterPro" id="IPR015797">
    <property type="entry name" value="NUDIX_hydrolase-like_dom_sf"/>
</dbReference>
<dbReference type="PANTHER" id="PTHR13030:SF8">
    <property type="entry name" value="ADP-RIBOSE PYROPHOSPHATASE, MITOCHONDRIAL"/>
    <property type="match status" value="1"/>
</dbReference>
<reference evidence="1" key="1">
    <citation type="submission" date="2020-08" db="EMBL/GenBank/DDBJ databases">
        <title>Multicomponent nature underlies the extraordinary mechanical properties of spider dragline silk.</title>
        <authorList>
            <person name="Kono N."/>
            <person name="Nakamura H."/>
            <person name="Mori M."/>
            <person name="Yoshida Y."/>
            <person name="Ohtoshi R."/>
            <person name="Malay A.D."/>
            <person name="Moran D.A.P."/>
            <person name="Tomita M."/>
            <person name="Numata K."/>
            <person name="Arakawa K."/>
        </authorList>
    </citation>
    <scope>NUCLEOTIDE SEQUENCE</scope>
</reference>
<evidence type="ECO:0000313" key="2">
    <source>
        <dbReference type="Proteomes" id="UP000887013"/>
    </source>
</evidence>
<proteinExistence type="predicted"/>
<dbReference type="CDD" id="cd03670">
    <property type="entry name" value="NUDIX_ADPRase_Nudt9"/>
    <property type="match status" value="1"/>
</dbReference>
<accession>A0A8X6NQ10</accession>
<comment type="caution">
    <text evidence="1">The sequence shown here is derived from an EMBL/GenBank/DDBJ whole genome shotgun (WGS) entry which is preliminary data.</text>
</comment>
<dbReference type="GO" id="GO:0047631">
    <property type="term" value="F:ADP-ribose diphosphatase activity"/>
    <property type="evidence" value="ECO:0007669"/>
    <property type="project" value="InterPro"/>
</dbReference>
<dbReference type="AlphaFoldDB" id="A0A8X6NQ10"/>